<keyword evidence="1" id="KW-0472">Membrane</keyword>
<evidence type="ECO:0000256" key="1">
    <source>
        <dbReference type="SAM" id="Phobius"/>
    </source>
</evidence>
<keyword evidence="3" id="KW-1185">Reference proteome</keyword>
<gene>
    <name evidence="2" type="ORF">CPLU01_02638</name>
</gene>
<keyword evidence="2" id="KW-0378">Hydrolase</keyword>
<keyword evidence="2" id="KW-0482">Metalloprotease</keyword>
<reference evidence="2" key="1">
    <citation type="journal article" date="2020" name="Phytopathology">
        <title>Genome Sequence Resources of Colletotrichum truncatum, C. plurivorum, C. musicola, and C. sojae: Four Species Pathogenic to Soybean (Glycine max).</title>
        <authorList>
            <person name="Rogerio F."/>
            <person name="Boufleur T.R."/>
            <person name="Ciampi-Guillardi M."/>
            <person name="Sukno S.A."/>
            <person name="Thon M.R."/>
            <person name="Massola Junior N.S."/>
            <person name="Baroncelli R."/>
        </authorList>
    </citation>
    <scope>NUCLEOTIDE SEQUENCE</scope>
    <source>
        <strain evidence="2">LFN00145</strain>
    </source>
</reference>
<sequence length="175" mass="20012">MPVRSCLVLVENSKKKSPSAFAIPIPRDNDSQLFIKTVRETYLQTLTRRQRFFKTYFRFQKPVVSVATLRQIFVRDLDTLPTPHALVQSASRDEALTEALRDPSSMYWAFYRHMFDLYDDLFTEIVERDGLVALPRQVILIREEMDPVAARILGILATIIGGIIIIAVQIAEAGQ</sequence>
<proteinExistence type="predicted"/>
<protein>
    <submittedName>
        <fullName evidence="2">Metalloprotease 1</fullName>
    </submittedName>
</protein>
<keyword evidence="2" id="KW-0645">Protease</keyword>
<dbReference type="AlphaFoldDB" id="A0A8H6KUX3"/>
<evidence type="ECO:0000313" key="2">
    <source>
        <dbReference type="EMBL" id="KAF6838030.1"/>
    </source>
</evidence>
<comment type="caution">
    <text evidence="2">The sequence shown here is derived from an EMBL/GenBank/DDBJ whole genome shotgun (WGS) entry which is preliminary data.</text>
</comment>
<name>A0A8H6KUX3_9PEZI</name>
<feature type="transmembrane region" description="Helical" evidence="1">
    <location>
        <begin position="148"/>
        <end position="171"/>
    </location>
</feature>
<keyword evidence="1" id="KW-1133">Transmembrane helix</keyword>
<accession>A0A8H6KUX3</accession>
<keyword evidence="1" id="KW-0812">Transmembrane</keyword>
<dbReference type="GO" id="GO:0008237">
    <property type="term" value="F:metallopeptidase activity"/>
    <property type="evidence" value="ECO:0007669"/>
    <property type="project" value="UniProtKB-KW"/>
</dbReference>
<dbReference type="Proteomes" id="UP000654918">
    <property type="component" value="Unassembled WGS sequence"/>
</dbReference>
<organism evidence="2 3">
    <name type="scientific">Colletotrichum plurivorum</name>
    <dbReference type="NCBI Taxonomy" id="2175906"/>
    <lineage>
        <taxon>Eukaryota</taxon>
        <taxon>Fungi</taxon>
        <taxon>Dikarya</taxon>
        <taxon>Ascomycota</taxon>
        <taxon>Pezizomycotina</taxon>
        <taxon>Sordariomycetes</taxon>
        <taxon>Hypocreomycetidae</taxon>
        <taxon>Glomerellales</taxon>
        <taxon>Glomerellaceae</taxon>
        <taxon>Colletotrichum</taxon>
        <taxon>Colletotrichum orchidearum species complex</taxon>
    </lineage>
</organism>
<dbReference type="EMBL" id="WIGO01000021">
    <property type="protein sequence ID" value="KAF6838030.1"/>
    <property type="molecule type" value="Genomic_DNA"/>
</dbReference>
<dbReference type="GO" id="GO:0006508">
    <property type="term" value="P:proteolysis"/>
    <property type="evidence" value="ECO:0007669"/>
    <property type="project" value="UniProtKB-KW"/>
</dbReference>
<evidence type="ECO:0000313" key="3">
    <source>
        <dbReference type="Proteomes" id="UP000654918"/>
    </source>
</evidence>